<dbReference type="AlphaFoldDB" id="A0A8H3FSE1"/>
<organism evidence="1 2">
    <name type="scientific">Gomphillus americanus</name>
    <dbReference type="NCBI Taxonomy" id="1940652"/>
    <lineage>
        <taxon>Eukaryota</taxon>
        <taxon>Fungi</taxon>
        <taxon>Dikarya</taxon>
        <taxon>Ascomycota</taxon>
        <taxon>Pezizomycotina</taxon>
        <taxon>Lecanoromycetes</taxon>
        <taxon>OSLEUM clade</taxon>
        <taxon>Ostropomycetidae</taxon>
        <taxon>Ostropales</taxon>
        <taxon>Graphidaceae</taxon>
        <taxon>Gomphilloideae</taxon>
        <taxon>Gomphillus</taxon>
    </lineage>
</organism>
<name>A0A8H3FSE1_9LECA</name>
<keyword evidence="2" id="KW-1185">Reference proteome</keyword>
<accession>A0A8H3FSE1</accession>
<reference evidence="1" key="1">
    <citation type="submission" date="2021-03" db="EMBL/GenBank/DDBJ databases">
        <authorList>
            <person name="Tagirdzhanova G."/>
        </authorList>
    </citation>
    <scope>NUCLEOTIDE SEQUENCE</scope>
</reference>
<evidence type="ECO:0000313" key="2">
    <source>
        <dbReference type="Proteomes" id="UP000664169"/>
    </source>
</evidence>
<sequence length="538" mass="60050">MSFGFSIGDFLAVGTLIKDICRCLQDNKGSAAEYQELLRELECLQRALCHLDKLQNGSLPTTTLDSIKYAALSCRHPLKQFLRKIQKYDTSLGIWRKDGAVKNTLNKLRWGFVEKEEVSKLQSYINIHIGTINILLAEHGLEKLTLATDRVTADQLGIRERLSETHDIIKKCSASLAAQTMVLQTTHGMLGTLCKMINGEFRTSWMALEEMVAKVCVSTQQIYTVLVEIKTSLAGPDIRWTFFQAPFLVEDTFGHKFPVPSEYDFGLLDAVVKHKFSTGPGSAEVYNGNYEYFKTKDSNTSISGNSRLFPGMAITMAVIFPRLKSINDICPTSGSNRLSSECDVWFSPADKKLESSQGLILANYMVSDATVVELQSGNNANPRKRAASPLAEDEVRFKNIRLSCTEPAKVLMFSDDELLNLNNVVAQCSEVATKISGTFTIVDGVQLIYTWSPKEITEQFAIELKTGELGEKSLDPQQVKRCLSVVEELRTVFHGKIQDGQMLLPDIDFKEAVDKIANIIRRGGGKEGPRERAIYRRS</sequence>
<comment type="caution">
    <text evidence="1">The sequence shown here is derived from an EMBL/GenBank/DDBJ whole genome shotgun (WGS) entry which is preliminary data.</text>
</comment>
<evidence type="ECO:0008006" key="3">
    <source>
        <dbReference type="Google" id="ProtNLM"/>
    </source>
</evidence>
<dbReference type="PANTHER" id="PTHR38886">
    <property type="entry name" value="SESA DOMAIN-CONTAINING PROTEIN"/>
    <property type="match status" value="1"/>
</dbReference>
<proteinExistence type="predicted"/>
<protein>
    <recommendedName>
        <fullName evidence="3">Fungal N-terminal domain-containing protein</fullName>
    </recommendedName>
</protein>
<gene>
    <name evidence="1" type="ORF">GOMPHAMPRED_005534</name>
</gene>
<dbReference type="Proteomes" id="UP000664169">
    <property type="component" value="Unassembled WGS sequence"/>
</dbReference>
<dbReference type="EMBL" id="CAJPDQ010000034">
    <property type="protein sequence ID" value="CAF9929988.1"/>
    <property type="molecule type" value="Genomic_DNA"/>
</dbReference>
<evidence type="ECO:0000313" key="1">
    <source>
        <dbReference type="EMBL" id="CAF9929988.1"/>
    </source>
</evidence>
<dbReference type="OrthoDB" id="3045089at2759"/>
<dbReference type="PANTHER" id="PTHR38886:SF1">
    <property type="entry name" value="NACHT-NTPASE AND P-LOOP NTPASES N-TERMINAL DOMAIN-CONTAINING PROTEIN"/>
    <property type="match status" value="1"/>
</dbReference>